<dbReference type="AlphaFoldDB" id="A0AAE0BWV4"/>
<sequence>MLALQCAPSVLESLHRTLGPLPASEQEPYEACSEIYGTSRMLLAVLPPELLGRVVRSYPGSNMENALEPVRAVRPCNGGDGCDAEVIRQLRSLNFGL</sequence>
<name>A0AAE0BWV4_9CHLO</name>
<gene>
    <name evidence="1" type="ORF">CYMTET_47113</name>
</gene>
<dbReference type="Proteomes" id="UP001190700">
    <property type="component" value="Unassembled WGS sequence"/>
</dbReference>
<reference evidence="1 2" key="1">
    <citation type="journal article" date="2015" name="Genome Biol. Evol.">
        <title>Comparative Genomics of a Bacterivorous Green Alga Reveals Evolutionary Causalities and Consequences of Phago-Mixotrophic Mode of Nutrition.</title>
        <authorList>
            <person name="Burns J.A."/>
            <person name="Paasch A."/>
            <person name="Narechania A."/>
            <person name="Kim E."/>
        </authorList>
    </citation>
    <scope>NUCLEOTIDE SEQUENCE [LARGE SCALE GENOMIC DNA]</scope>
    <source>
        <strain evidence="1 2">PLY_AMNH</strain>
    </source>
</reference>
<accession>A0AAE0BWV4</accession>
<evidence type="ECO:0000313" key="1">
    <source>
        <dbReference type="EMBL" id="KAK3243222.1"/>
    </source>
</evidence>
<organism evidence="1 2">
    <name type="scientific">Cymbomonas tetramitiformis</name>
    <dbReference type="NCBI Taxonomy" id="36881"/>
    <lineage>
        <taxon>Eukaryota</taxon>
        <taxon>Viridiplantae</taxon>
        <taxon>Chlorophyta</taxon>
        <taxon>Pyramimonadophyceae</taxon>
        <taxon>Pyramimonadales</taxon>
        <taxon>Pyramimonadaceae</taxon>
        <taxon>Cymbomonas</taxon>
    </lineage>
</organism>
<protein>
    <submittedName>
        <fullName evidence="1">Uncharacterized protein</fullName>
    </submittedName>
</protein>
<keyword evidence="2" id="KW-1185">Reference proteome</keyword>
<comment type="caution">
    <text evidence="1">The sequence shown here is derived from an EMBL/GenBank/DDBJ whole genome shotgun (WGS) entry which is preliminary data.</text>
</comment>
<dbReference type="EMBL" id="LGRX02033057">
    <property type="protein sequence ID" value="KAK3243222.1"/>
    <property type="molecule type" value="Genomic_DNA"/>
</dbReference>
<evidence type="ECO:0000313" key="2">
    <source>
        <dbReference type="Proteomes" id="UP001190700"/>
    </source>
</evidence>
<proteinExistence type="predicted"/>